<protein>
    <recommendedName>
        <fullName evidence="1 8">Tyrosine--tRNA ligase</fullName>
        <ecNumber evidence="1 8">6.1.1.1</ecNumber>
    </recommendedName>
</protein>
<keyword evidence="3 9" id="KW-0547">Nucleotide-binding</keyword>
<dbReference type="InterPro" id="IPR002305">
    <property type="entry name" value="aa-tRNA-synth_Ic"/>
</dbReference>
<evidence type="ECO:0000256" key="7">
    <source>
        <dbReference type="ARBA" id="ARBA00048248"/>
    </source>
</evidence>
<dbReference type="GO" id="GO:0005829">
    <property type="term" value="C:cytosol"/>
    <property type="evidence" value="ECO:0007669"/>
    <property type="project" value="TreeGrafter"/>
</dbReference>
<evidence type="ECO:0000256" key="6">
    <source>
        <dbReference type="ARBA" id="ARBA00023146"/>
    </source>
</evidence>
<accession>A0A1G2N8T0</accession>
<dbReference type="Gene3D" id="1.10.240.10">
    <property type="entry name" value="Tyrosyl-Transfer RNA Synthetase"/>
    <property type="match status" value="1"/>
</dbReference>
<evidence type="ECO:0000256" key="9">
    <source>
        <dbReference type="RuleBase" id="RU363036"/>
    </source>
</evidence>
<keyword evidence="2 9" id="KW-0436">Ligase</keyword>
<comment type="caution">
    <text evidence="10">The sequence shown here is derived from an EMBL/GenBank/DDBJ whole genome shotgun (WGS) entry which is preliminary data.</text>
</comment>
<dbReference type="Pfam" id="PF00579">
    <property type="entry name" value="tRNA-synt_1b"/>
    <property type="match status" value="2"/>
</dbReference>
<dbReference type="Gene3D" id="3.10.290.10">
    <property type="entry name" value="RNA-binding S4 domain"/>
    <property type="match status" value="1"/>
</dbReference>
<dbReference type="InterPro" id="IPR014729">
    <property type="entry name" value="Rossmann-like_a/b/a_fold"/>
</dbReference>
<dbReference type="GO" id="GO:0003723">
    <property type="term" value="F:RNA binding"/>
    <property type="evidence" value="ECO:0007669"/>
    <property type="project" value="InterPro"/>
</dbReference>
<dbReference type="GO" id="GO:0005524">
    <property type="term" value="F:ATP binding"/>
    <property type="evidence" value="ECO:0007669"/>
    <property type="project" value="UniProtKB-KW"/>
</dbReference>
<dbReference type="NCBIfam" id="TIGR00234">
    <property type="entry name" value="tyrS"/>
    <property type="match status" value="1"/>
</dbReference>
<evidence type="ECO:0000313" key="10">
    <source>
        <dbReference type="EMBL" id="OHA32546.1"/>
    </source>
</evidence>
<dbReference type="STRING" id="1802319.A2928_04140"/>
<evidence type="ECO:0000256" key="4">
    <source>
        <dbReference type="ARBA" id="ARBA00022840"/>
    </source>
</evidence>
<dbReference type="InterPro" id="IPR002307">
    <property type="entry name" value="Tyr-tRNA-ligase"/>
</dbReference>
<dbReference type="EC" id="6.1.1.1" evidence="1 8"/>
<dbReference type="CDD" id="cd00165">
    <property type="entry name" value="S4"/>
    <property type="match status" value="1"/>
</dbReference>
<dbReference type="InterPro" id="IPR024088">
    <property type="entry name" value="Tyr-tRNA-ligase_bac-type"/>
</dbReference>
<gene>
    <name evidence="10" type="ORF">A2928_04140</name>
</gene>
<dbReference type="Gene3D" id="3.40.50.620">
    <property type="entry name" value="HUPs"/>
    <property type="match status" value="2"/>
</dbReference>
<keyword evidence="6 9" id="KW-0030">Aminoacyl-tRNA synthetase</keyword>
<keyword evidence="5 9" id="KW-0648">Protein biosynthesis</keyword>
<name>A0A1G2N8T0_9BACT</name>
<reference evidence="10 11" key="1">
    <citation type="journal article" date="2016" name="Nat. Commun.">
        <title>Thousands of microbial genomes shed light on interconnected biogeochemical processes in an aquifer system.</title>
        <authorList>
            <person name="Anantharaman K."/>
            <person name="Brown C.T."/>
            <person name="Hug L.A."/>
            <person name="Sharon I."/>
            <person name="Castelle C.J."/>
            <person name="Probst A.J."/>
            <person name="Thomas B.C."/>
            <person name="Singh A."/>
            <person name="Wilkins M.J."/>
            <person name="Karaoz U."/>
            <person name="Brodie E.L."/>
            <person name="Williams K.H."/>
            <person name="Hubbard S.S."/>
            <person name="Banfield J.F."/>
        </authorList>
    </citation>
    <scope>NUCLEOTIDE SEQUENCE [LARGE SCALE GENOMIC DNA]</scope>
</reference>
<organism evidence="10 11">
    <name type="scientific">Candidatus Taylorbacteria bacterium RIFCSPLOWO2_01_FULL_45_15b</name>
    <dbReference type="NCBI Taxonomy" id="1802319"/>
    <lineage>
        <taxon>Bacteria</taxon>
        <taxon>Candidatus Tayloriibacteriota</taxon>
    </lineage>
</organism>
<dbReference type="SUPFAM" id="SSF52374">
    <property type="entry name" value="Nucleotidylyl transferase"/>
    <property type="match status" value="1"/>
</dbReference>
<evidence type="ECO:0000256" key="8">
    <source>
        <dbReference type="NCBIfam" id="TIGR00234"/>
    </source>
</evidence>
<sequence length="467" mass="52396">MIHHAKSQKVDDIYARGVASFIDPNGVFQKKMETSPEKVNIKLGVDPTRPDIHLGHAAILRKLRAFQERGAKVIFLIGDYTAQIGDPTGKSKVRAEVTQQEVEKNMKTYVDQVGKILLTDSAHFSWIRNSDWFLSATDLLFGENAKPHLDVVDPQGKKISFPLDPNSLLGKTALYDASRMQRTFLKKQEVVGVTLRGLLWTLRHITHARLIERDMFSERLKNHSELYVHEMLYPVLQGVDSQVLAQIYGSCDLEVGGTDQTFNMLMGRDVMKLNNLPPQSVMSIDLLVGTDGVEKMSKSLDNYISIVDEPFVMYGKIMSIPDAALRQYFILATYMPEEDINDVIKNVTAGKEHPRDLKMRLARQITAIYHGEAAAKSAEDNFVETFQKGKAPRDIPEVNVPSGTPLVGLVLDKGLVASKSEFRRLLAEGAVSVVERNEKINDPFYKIYTSETIRIGAARFLHVIVEA</sequence>
<dbReference type="GO" id="GO:0004831">
    <property type="term" value="F:tyrosine-tRNA ligase activity"/>
    <property type="evidence" value="ECO:0007669"/>
    <property type="project" value="UniProtKB-UniRule"/>
</dbReference>
<proteinExistence type="inferred from homology"/>
<evidence type="ECO:0000256" key="1">
    <source>
        <dbReference type="ARBA" id="ARBA00013160"/>
    </source>
</evidence>
<dbReference type="PANTHER" id="PTHR11766:SF1">
    <property type="entry name" value="TYROSINE--TRNA LIGASE"/>
    <property type="match status" value="1"/>
</dbReference>
<dbReference type="EMBL" id="MHRX01000042">
    <property type="protein sequence ID" value="OHA32546.1"/>
    <property type="molecule type" value="Genomic_DNA"/>
</dbReference>
<dbReference type="InterPro" id="IPR036986">
    <property type="entry name" value="S4_RNA-bd_sf"/>
</dbReference>
<comment type="catalytic activity">
    <reaction evidence="7">
        <text>tRNA(Tyr) + L-tyrosine + ATP = L-tyrosyl-tRNA(Tyr) + AMP + diphosphate + H(+)</text>
        <dbReference type="Rhea" id="RHEA:10220"/>
        <dbReference type="Rhea" id="RHEA-COMP:9706"/>
        <dbReference type="Rhea" id="RHEA-COMP:9707"/>
        <dbReference type="ChEBI" id="CHEBI:15378"/>
        <dbReference type="ChEBI" id="CHEBI:30616"/>
        <dbReference type="ChEBI" id="CHEBI:33019"/>
        <dbReference type="ChEBI" id="CHEBI:58315"/>
        <dbReference type="ChEBI" id="CHEBI:78442"/>
        <dbReference type="ChEBI" id="CHEBI:78536"/>
        <dbReference type="ChEBI" id="CHEBI:456215"/>
        <dbReference type="EC" id="6.1.1.1"/>
    </reaction>
</comment>
<keyword evidence="4 9" id="KW-0067">ATP-binding</keyword>
<evidence type="ECO:0000256" key="2">
    <source>
        <dbReference type="ARBA" id="ARBA00022598"/>
    </source>
</evidence>
<evidence type="ECO:0000313" key="11">
    <source>
        <dbReference type="Proteomes" id="UP000176221"/>
    </source>
</evidence>
<dbReference type="AlphaFoldDB" id="A0A1G2N8T0"/>
<evidence type="ECO:0000256" key="5">
    <source>
        <dbReference type="ARBA" id="ARBA00022917"/>
    </source>
</evidence>
<comment type="similarity">
    <text evidence="9">Belongs to the class-I aminoacyl-tRNA synthetase family.</text>
</comment>
<dbReference type="Proteomes" id="UP000176221">
    <property type="component" value="Unassembled WGS sequence"/>
</dbReference>
<dbReference type="PANTHER" id="PTHR11766">
    <property type="entry name" value="TYROSYL-TRNA SYNTHETASE"/>
    <property type="match status" value="1"/>
</dbReference>
<evidence type="ECO:0000256" key="3">
    <source>
        <dbReference type="ARBA" id="ARBA00022741"/>
    </source>
</evidence>
<dbReference type="GO" id="GO:0006437">
    <property type="term" value="P:tyrosyl-tRNA aminoacylation"/>
    <property type="evidence" value="ECO:0007669"/>
    <property type="project" value="UniProtKB-UniRule"/>
</dbReference>
<dbReference type="SUPFAM" id="SSF55174">
    <property type="entry name" value="Alpha-L RNA-binding motif"/>
    <property type="match status" value="1"/>
</dbReference>